<dbReference type="InterPro" id="IPR011053">
    <property type="entry name" value="Single_hybrid_motif"/>
</dbReference>
<dbReference type="NCBIfam" id="TIGR00527">
    <property type="entry name" value="gcvH"/>
    <property type="match status" value="1"/>
</dbReference>
<name>A0A8J3FTE8_9PSEU</name>
<dbReference type="SUPFAM" id="SSF51230">
    <property type="entry name" value="Single hybrid motif"/>
    <property type="match status" value="1"/>
</dbReference>
<reference evidence="6" key="1">
    <citation type="journal article" date="2014" name="Int. J. Syst. Evol. Microbiol.">
        <title>Complete genome sequence of Corynebacterium casei LMG S-19264T (=DSM 44701T), isolated from a smear-ripened cheese.</title>
        <authorList>
            <consortium name="US DOE Joint Genome Institute (JGI-PGF)"/>
            <person name="Walter F."/>
            <person name="Albersmeier A."/>
            <person name="Kalinowski J."/>
            <person name="Ruckert C."/>
        </authorList>
    </citation>
    <scope>NUCLEOTIDE SEQUENCE</scope>
    <source>
        <strain evidence="6">CGMCC 4.5737</strain>
    </source>
</reference>
<keyword evidence="7" id="KW-1185">Reference proteome</keyword>
<dbReference type="PANTHER" id="PTHR11715">
    <property type="entry name" value="GLYCINE CLEAVAGE SYSTEM H PROTEIN"/>
    <property type="match status" value="1"/>
</dbReference>
<comment type="function">
    <text evidence="3">The glycine cleavage system catalyzes the degradation of glycine. The H protein shuttles the methylamine group of glycine from the P protein to the T protein.</text>
</comment>
<reference evidence="6" key="2">
    <citation type="submission" date="2020-09" db="EMBL/GenBank/DDBJ databases">
        <authorList>
            <person name="Sun Q."/>
            <person name="Zhou Y."/>
        </authorList>
    </citation>
    <scope>NUCLEOTIDE SEQUENCE</scope>
    <source>
        <strain evidence="6">CGMCC 4.5737</strain>
    </source>
</reference>
<dbReference type="InterPro" id="IPR033753">
    <property type="entry name" value="GCV_H/Fam206"/>
</dbReference>
<gene>
    <name evidence="3 6" type="primary">gcvH</name>
    <name evidence="6" type="ORF">GCM10012275_15570</name>
</gene>
<dbReference type="GO" id="GO:0009249">
    <property type="term" value="P:protein lipoylation"/>
    <property type="evidence" value="ECO:0007669"/>
    <property type="project" value="TreeGrafter"/>
</dbReference>
<organism evidence="6 7">
    <name type="scientific">Longimycelium tulufanense</name>
    <dbReference type="NCBI Taxonomy" id="907463"/>
    <lineage>
        <taxon>Bacteria</taxon>
        <taxon>Bacillati</taxon>
        <taxon>Actinomycetota</taxon>
        <taxon>Actinomycetes</taxon>
        <taxon>Pseudonocardiales</taxon>
        <taxon>Pseudonocardiaceae</taxon>
        <taxon>Longimycelium</taxon>
    </lineage>
</organism>
<accession>A0A8J3FTE8</accession>
<dbReference type="InterPro" id="IPR002930">
    <property type="entry name" value="GCV_H"/>
</dbReference>
<dbReference type="Pfam" id="PF01597">
    <property type="entry name" value="GCV_H"/>
    <property type="match status" value="1"/>
</dbReference>
<dbReference type="PROSITE" id="PS00189">
    <property type="entry name" value="LIPOYL"/>
    <property type="match status" value="1"/>
</dbReference>
<dbReference type="Proteomes" id="UP000637578">
    <property type="component" value="Unassembled WGS sequence"/>
</dbReference>
<dbReference type="InterPro" id="IPR017453">
    <property type="entry name" value="GCV_H_sub"/>
</dbReference>
<sequence>MNFPADLRYSQDHEWCTEPADGVTTVGVTGYAAESLGDVVFVQLPEVGTTVAAGEVCGEIESTKSVSDLYAPVTGEVVEVNQAVVDDPALVNAEPHGRGWLFRVRVEALPAELLDAAGYGALVGAEA</sequence>
<evidence type="ECO:0000256" key="3">
    <source>
        <dbReference type="HAMAP-Rule" id="MF_00272"/>
    </source>
</evidence>
<comment type="caution">
    <text evidence="6">The sequence shown here is derived from an EMBL/GenBank/DDBJ whole genome shotgun (WGS) entry which is preliminary data.</text>
</comment>
<dbReference type="PROSITE" id="PS50968">
    <property type="entry name" value="BIOTINYL_LIPOYL"/>
    <property type="match status" value="1"/>
</dbReference>
<keyword evidence="2 3" id="KW-0450">Lipoyl</keyword>
<dbReference type="HAMAP" id="MF_00272">
    <property type="entry name" value="GcvH"/>
    <property type="match status" value="1"/>
</dbReference>
<dbReference type="GO" id="GO:0019464">
    <property type="term" value="P:glycine decarboxylation via glycine cleavage system"/>
    <property type="evidence" value="ECO:0007669"/>
    <property type="project" value="UniProtKB-UniRule"/>
</dbReference>
<evidence type="ECO:0000259" key="5">
    <source>
        <dbReference type="PROSITE" id="PS50968"/>
    </source>
</evidence>
<comment type="cofactor">
    <cofactor evidence="3">
        <name>(R)-lipoate</name>
        <dbReference type="ChEBI" id="CHEBI:83088"/>
    </cofactor>
    <text evidence="3">Binds 1 lipoyl cofactor covalently.</text>
</comment>
<dbReference type="EMBL" id="BMMK01000005">
    <property type="protein sequence ID" value="GGM45419.1"/>
    <property type="molecule type" value="Genomic_DNA"/>
</dbReference>
<dbReference type="RefSeq" id="WP_189055403.1">
    <property type="nucleotide sequence ID" value="NZ_BMMK01000005.1"/>
</dbReference>
<dbReference type="PANTHER" id="PTHR11715:SF3">
    <property type="entry name" value="GLYCINE CLEAVAGE SYSTEM H PROTEIN-RELATED"/>
    <property type="match status" value="1"/>
</dbReference>
<evidence type="ECO:0000256" key="2">
    <source>
        <dbReference type="ARBA" id="ARBA00022823"/>
    </source>
</evidence>
<dbReference type="AlphaFoldDB" id="A0A8J3FTE8"/>
<evidence type="ECO:0000313" key="7">
    <source>
        <dbReference type="Proteomes" id="UP000637578"/>
    </source>
</evidence>
<evidence type="ECO:0000256" key="1">
    <source>
        <dbReference type="ARBA" id="ARBA00009249"/>
    </source>
</evidence>
<protein>
    <recommendedName>
        <fullName evidence="3">Glycine cleavage system H protein</fullName>
    </recommendedName>
</protein>
<comment type="similarity">
    <text evidence="1 3">Belongs to the GcvH family.</text>
</comment>
<dbReference type="InterPro" id="IPR000089">
    <property type="entry name" value="Biotin_lipoyl"/>
</dbReference>
<comment type="subunit">
    <text evidence="3">The glycine cleavage system is composed of four proteins: P, T, L and H.</text>
</comment>
<dbReference type="GO" id="GO:0005829">
    <property type="term" value="C:cytosol"/>
    <property type="evidence" value="ECO:0007669"/>
    <property type="project" value="TreeGrafter"/>
</dbReference>
<dbReference type="GO" id="GO:0005960">
    <property type="term" value="C:glycine cleavage complex"/>
    <property type="evidence" value="ECO:0007669"/>
    <property type="project" value="InterPro"/>
</dbReference>
<proteinExistence type="inferred from homology"/>
<dbReference type="InterPro" id="IPR003016">
    <property type="entry name" value="2-oxoA_DH_lipoyl-BS"/>
</dbReference>
<evidence type="ECO:0000313" key="6">
    <source>
        <dbReference type="EMBL" id="GGM45419.1"/>
    </source>
</evidence>
<evidence type="ECO:0000256" key="4">
    <source>
        <dbReference type="PIRSR" id="PIRSR617453-50"/>
    </source>
</evidence>
<feature type="modified residue" description="N6-lipoyllysine" evidence="3 4">
    <location>
        <position position="64"/>
    </location>
</feature>
<dbReference type="NCBIfam" id="NF002270">
    <property type="entry name" value="PRK01202.1"/>
    <property type="match status" value="1"/>
</dbReference>
<dbReference type="CDD" id="cd06848">
    <property type="entry name" value="GCS_H"/>
    <property type="match status" value="1"/>
</dbReference>
<dbReference type="Gene3D" id="2.40.50.100">
    <property type="match status" value="1"/>
</dbReference>
<feature type="domain" description="Lipoyl-binding" evidence="5">
    <location>
        <begin position="23"/>
        <end position="105"/>
    </location>
</feature>